<protein>
    <submittedName>
        <fullName evidence="2">Uncharacterized protein</fullName>
    </submittedName>
</protein>
<dbReference type="AlphaFoldDB" id="A0A8H3TQA0"/>
<evidence type="ECO:0000313" key="3">
    <source>
        <dbReference type="Proteomes" id="UP000620104"/>
    </source>
</evidence>
<gene>
    <name evidence="2" type="ORF">NliqN6_1383</name>
</gene>
<organism evidence="2 3">
    <name type="scientific">Naganishia liquefaciens</name>
    <dbReference type="NCBI Taxonomy" id="104408"/>
    <lineage>
        <taxon>Eukaryota</taxon>
        <taxon>Fungi</taxon>
        <taxon>Dikarya</taxon>
        <taxon>Basidiomycota</taxon>
        <taxon>Agaricomycotina</taxon>
        <taxon>Tremellomycetes</taxon>
        <taxon>Filobasidiales</taxon>
        <taxon>Filobasidiaceae</taxon>
        <taxon>Naganishia</taxon>
    </lineage>
</organism>
<accession>A0A8H3TQA0</accession>
<proteinExistence type="predicted"/>
<dbReference type="EMBL" id="BLZA01000010">
    <property type="protein sequence ID" value="GHJ84981.1"/>
    <property type="molecule type" value="Genomic_DNA"/>
</dbReference>
<name>A0A8H3TQA0_9TREE</name>
<feature type="region of interest" description="Disordered" evidence="1">
    <location>
        <begin position="40"/>
        <end position="65"/>
    </location>
</feature>
<feature type="compositionally biased region" description="Low complexity" evidence="1">
    <location>
        <begin position="50"/>
        <end position="63"/>
    </location>
</feature>
<comment type="caution">
    <text evidence="2">The sequence shown here is derived from an EMBL/GenBank/DDBJ whole genome shotgun (WGS) entry which is preliminary data.</text>
</comment>
<evidence type="ECO:0000256" key="1">
    <source>
        <dbReference type="SAM" id="MobiDB-lite"/>
    </source>
</evidence>
<evidence type="ECO:0000313" key="2">
    <source>
        <dbReference type="EMBL" id="GHJ84981.1"/>
    </source>
</evidence>
<keyword evidence="3" id="KW-1185">Reference proteome</keyword>
<sequence>MALRTMAGPPVEPQLHHAQLKIPQPFKRVSELGAKEIARKELKNEKFQNSSSSGAGFRPSSSPERSEIYKLICANAAEYTSEMWCWDHS</sequence>
<reference evidence="2" key="1">
    <citation type="submission" date="2020-07" db="EMBL/GenBank/DDBJ databases">
        <title>Draft Genome Sequence of a Deep-Sea Yeast, Naganishia (Cryptococcus) liquefaciens strain N6.</title>
        <authorList>
            <person name="Han Y.W."/>
            <person name="Kajitani R."/>
            <person name="Morimoto H."/>
            <person name="Parhat M."/>
            <person name="Tsubouchi H."/>
            <person name="Bakenova O."/>
            <person name="Ogata M."/>
            <person name="Argunhan B."/>
            <person name="Aoki R."/>
            <person name="Kajiwara S."/>
            <person name="Itoh T."/>
            <person name="Iwasaki H."/>
        </authorList>
    </citation>
    <scope>NUCLEOTIDE SEQUENCE</scope>
    <source>
        <strain evidence="2">N6</strain>
    </source>
</reference>
<dbReference type="Proteomes" id="UP000620104">
    <property type="component" value="Unassembled WGS sequence"/>
</dbReference>